<reference evidence="1" key="1">
    <citation type="submission" date="2019-08" db="EMBL/GenBank/DDBJ databases">
        <authorList>
            <person name="Kucharzyk K."/>
            <person name="Murdoch R.W."/>
            <person name="Higgins S."/>
            <person name="Loffler F."/>
        </authorList>
    </citation>
    <scope>NUCLEOTIDE SEQUENCE</scope>
</reference>
<proteinExistence type="predicted"/>
<dbReference type="EMBL" id="VSSQ01005741">
    <property type="protein sequence ID" value="MPM30268.1"/>
    <property type="molecule type" value="Genomic_DNA"/>
</dbReference>
<accession>A0A644YQJ0</accession>
<comment type="caution">
    <text evidence="1">The sequence shown here is derived from an EMBL/GenBank/DDBJ whole genome shotgun (WGS) entry which is preliminary data.</text>
</comment>
<dbReference type="AlphaFoldDB" id="A0A644YQJ0"/>
<protein>
    <submittedName>
        <fullName evidence="1">Uncharacterized protein</fullName>
    </submittedName>
</protein>
<name>A0A644YQJ0_9ZZZZ</name>
<evidence type="ECO:0000313" key="1">
    <source>
        <dbReference type="EMBL" id="MPM30268.1"/>
    </source>
</evidence>
<organism evidence="1">
    <name type="scientific">bioreactor metagenome</name>
    <dbReference type="NCBI Taxonomy" id="1076179"/>
    <lineage>
        <taxon>unclassified sequences</taxon>
        <taxon>metagenomes</taxon>
        <taxon>ecological metagenomes</taxon>
    </lineage>
</organism>
<gene>
    <name evidence="1" type="ORF">SDC9_76816</name>
</gene>
<sequence length="42" mass="4674">MKACGEGGSFTGILKTPLYLIFLKSENAVQLKNQLKYSLRIV</sequence>